<dbReference type="GO" id="GO:0003677">
    <property type="term" value="F:DNA binding"/>
    <property type="evidence" value="ECO:0007669"/>
    <property type="project" value="UniProtKB-KW"/>
</dbReference>
<evidence type="ECO:0000313" key="5">
    <source>
        <dbReference type="EMBL" id="MPN08012.1"/>
    </source>
</evidence>
<evidence type="ECO:0000256" key="2">
    <source>
        <dbReference type="ARBA" id="ARBA00023125"/>
    </source>
</evidence>
<evidence type="ECO:0000259" key="4">
    <source>
        <dbReference type="PROSITE" id="PS50977"/>
    </source>
</evidence>
<keyword evidence="3" id="KW-0804">Transcription</keyword>
<dbReference type="InterPro" id="IPR036271">
    <property type="entry name" value="Tet_transcr_reg_TetR-rel_C_sf"/>
</dbReference>
<evidence type="ECO:0000256" key="1">
    <source>
        <dbReference type="ARBA" id="ARBA00023015"/>
    </source>
</evidence>
<accession>A0A645F3B4</accession>
<dbReference type="PROSITE" id="PS50977">
    <property type="entry name" value="HTH_TETR_2"/>
    <property type="match status" value="1"/>
</dbReference>
<dbReference type="Gene3D" id="1.10.357.10">
    <property type="entry name" value="Tetracycline Repressor, domain 2"/>
    <property type="match status" value="1"/>
</dbReference>
<dbReference type="PANTHER" id="PTHR47506:SF6">
    <property type="entry name" value="HTH-TYPE TRANSCRIPTIONAL REPRESSOR NEMR"/>
    <property type="match status" value="1"/>
</dbReference>
<gene>
    <name evidence="5" type="ORF">SDC9_155288</name>
</gene>
<dbReference type="InterPro" id="IPR009057">
    <property type="entry name" value="Homeodomain-like_sf"/>
</dbReference>
<dbReference type="EMBL" id="VSSQ01054024">
    <property type="protein sequence ID" value="MPN08012.1"/>
    <property type="molecule type" value="Genomic_DNA"/>
</dbReference>
<dbReference type="InterPro" id="IPR001647">
    <property type="entry name" value="HTH_TetR"/>
</dbReference>
<dbReference type="SUPFAM" id="SSF46689">
    <property type="entry name" value="Homeodomain-like"/>
    <property type="match status" value="1"/>
</dbReference>
<organism evidence="5">
    <name type="scientific">bioreactor metagenome</name>
    <dbReference type="NCBI Taxonomy" id="1076179"/>
    <lineage>
        <taxon>unclassified sequences</taxon>
        <taxon>metagenomes</taxon>
        <taxon>ecological metagenomes</taxon>
    </lineage>
</organism>
<name>A0A645F3B4_9ZZZZ</name>
<keyword evidence="2" id="KW-0238">DNA-binding</keyword>
<evidence type="ECO:0000256" key="3">
    <source>
        <dbReference type="ARBA" id="ARBA00023163"/>
    </source>
</evidence>
<feature type="domain" description="HTH tetR-type" evidence="4">
    <location>
        <begin position="7"/>
        <end position="65"/>
    </location>
</feature>
<comment type="caution">
    <text evidence="5">The sequence shown here is derived from an EMBL/GenBank/DDBJ whole genome shotgun (WGS) entry which is preliminary data.</text>
</comment>
<proteinExistence type="predicted"/>
<dbReference type="SUPFAM" id="SSF48498">
    <property type="entry name" value="Tetracyclin repressor-like, C-terminal domain"/>
    <property type="match status" value="1"/>
</dbReference>
<dbReference type="Pfam" id="PF00440">
    <property type="entry name" value="TetR_N"/>
    <property type="match status" value="1"/>
</dbReference>
<dbReference type="PANTHER" id="PTHR47506">
    <property type="entry name" value="TRANSCRIPTIONAL REGULATORY PROTEIN"/>
    <property type="match status" value="1"/>
</dbReference>
<dbReference type="AlphaFoldDB" id="A0A645F3B4"/>
<protein>
    <recommendedName>
        <fullName evidence="4">HTH tetR-type domain-containing protein</fullName>
    </recommendedName>
</protein>
<sequence length="189" mass="21677">MAAPKKDNVKQQILDAAVALFQEKHDVSLAEIATAAHVSKGTLFYHYRSKAEIYLDLGERYWNRLSDDLLSWVDNREKDTSLPRLTRYTFIRGAFDESGQLRLRLIVEAISGEEENLIRSKLNEQYTHFKNILKSRILERAPGADGEQLAWLLLTLVDGLVVQSTIQNDGMDVNAFIEWMARNFHKLAL</sequence>
<keyword evidence="1" id="KW-0805">Transcription regulation</keyword>
<reference evidence="5" key="1">
    <citation type="submission" date="2019-08" db="EMBL/GenBank/DDBJ databases">
        <authorList>
            <person name="Kucharzyk K."/>
            <person name="Murdoch R.W."/>
            <person name="Higgins S."/>
            <person name="Loffler F."/>
        </authorList>
    </citation>
    <scope>NUCLEOTIDE SEQUENCE</scope>
</reference>